<organism evidence="16 17">
    <name type="scientific">Shewanella insulae</name>
    <dbReference type="NCBI Taxonomy" id="2681496"/>
    <lineage>
        <taxon>Bacteria</taxon>
        <taxon>Pseudomonadati</taxon>
        <taxon>Pseudomonadota</taxon>
        <taxon>Gammaproteobacteria</taxon>
        <taxon>Alteromonadales</taxon>
        <taxon>Shewanellaceae</taxon>
        <taxon>Shewanella</taxon>
    </lineage>
</organism>
<dbReference type="AlphaFoldDB" id="A0A6L7HTQ3"/>
<evidence type="ECO:0000256" key="7">
    <source>
        <dbReference type="ARBA" id="ARBA00023077"/>
    </source>
</evidence>
<keyword evidence="10 11" id="KW-0998">Cell outer membrane</keyword>
<keyword evidence="4 11" id="KW-1134">Transmembrane beta strand</keyword>
<dbReference type="InterPro" id="IPR000531">
    <property type="entry name" value="Beta-barrel_TonB"/>
</dbReference>
<evidence type="ECO:0000256" key="12">
    <source>
        <dbReference type="RuleBase" id="RU003357"/>
    </source>
</evidence>
<comment type="caution">
    <text evidence="16">The sequence shown here is derived from an EMBL/GenBank/DDBJ whole genome shotgun (WGS) entry which is preliminary data.</text>
</comment>
<evidence type="ECO:0000256" key="1">
    <source>
        <dbReference type="ARBA" id="ARBA00004571"/>
    </source>
</evidence>
<accession>A0A6L7HTQ3</accession>
<evidence type="ECO:0000256" key="3">
    <source>
        <dbReference type="ARBA" id="ARBA00022448"/>
    </source>
</evidence>
<dbReference type="GO" id="GO:0009279">
    <property type="term" value="C:cell outer membrane"/>
    <property type="evidence" value="ECO:0007669"/>
    <property type="project" value="UniProtKB-SubCell"/>
</dbReference>
<dbReference type="Gene3D" id="2.170.130.10">
    <property type="entry name" value="TonB-dependent receptor, plug domain"/>
    <property type="match status" value="1"/>
</dbReference>
<evidence type="ECO:0000256" key="5">
    <source>
        <dbReference type="ARBA" id="ARBA00022692"/>
    </source>
</evidence>
<dbReference type="Pfam" id="PF00593">
    <property type="entry name" value="TonB_dep_Rec_b-barrel"/>
    <property type="match status" value="1"/>
</dbReference>
<dbReference type="InterPro" id="IPR039426">
    <property type="entry name" value="TonB-dep_rcpt-like"/>
</dbReference>
<dbReference type="RefSeq" id="WP_160793679.1">
    <property type="nucleotide sequence ID" value="NZ_WRPA01000002.1"/>
</dbReference>
<evidence type="ECO:0000256" key="2">
    <source>
        <dbReference type="ARBA" id="ARBA00008143"/>
    </source>
</evidence>
<dbReference type="InterPro" id="IPR012910">
    <property type="entry name" value="Plug_dom"/>
</dbReference>
<dbReference type="PANTHER" id="PTHR30069">
    <property type="entry name" value="TONB-DEPENDENT OUTER MEMBRANE RECEPTOR"/>
    <property type="match status" value="1"/>
</dbReference>
<evidence type="ECO:0000256" key="10">
    <source>
        <dbReference type="ARBA" id="ARBA00023237"/>
    </source>
</evidence>
<dbReference type="PANTHER" id="PTHR30069:SF29">
    <property type="entry name" value="HEMOGLOBIN AND HEMOGLOBIN-HAPTOGLOBIN-BINDING PROTEIN 1-RELATED"/>
    <property type="match status" value="1"/>
</dbReference>
<feature type="domain" description="TonB-dependent receptor plug" evidence="15">
    <location>
        <begin position="49"/>
        <end position="147"/>
    </location>
</feature>
<dbReference type="SUPFAM" id="SSF56935">
    <property type="entry name" value="Porins"/>
    <property type="match status" value="1"/>
</dbReference>
<evidence type="ECO:0000313" key="17">
    <source>
        <dbReference type="Proteomes" id="UP000474778"/>
    </source>
</evidence>
<keyword evidence="7 12" id="KW-0798">TonB box</keyword>
<name>A0A6L7HTQ3_9GAMM</name>
<evidence type="ECO:0000256" key="9">
    <source>
        <dbReference type="ARBA" id="ARBA00023170"/>
    </source>
</evidence>
<evidence type="ECO:0000313" key="16">
    <source>
        <dbReference type="EMBL" id="MXR67679.1"/>
    </source>
</evidence>
<feature type="chain" id="PRO_5026827923" evidence="13">
    <location>
        <begin position="27"/>
        <end position="630"/>
    </location>
</feature>
<evidence type="ECO:0000259" key="15">
    <source>
        <dbReference type="Pfam" id="PF07715"/>
    </source>
</evidence>
<protein>
    <submittedName>
        <fullName evidence="16">TonB-dependent receptor</fullName>
    </submittedName>
</protein>
<dbReference type="Proteomes" id="UP000474778">
    <property type="component" value="Unassembled WGS sequence"/>
</dbReference>
<dbReference type="Pfam" id="PF07715">
    <property type="entry name" value="Plug"/>
    <property type="match status" value="1"/>
</dbReference>
<reference evidence="16 17" key="1">
    <citation type="submission" date="2019-12" db="EMBL/GenBank/DDBJ databases">
        <title>Shewanella insulae sp. nov., isolated from a tidal flat.</title>
        <authorList>
            <person name="Yoon J.-H."/>
        </authorList>
    </citation>
    <scope>NUCLEOTIDE SEQUENCE [LARGE SCALE GENOMIC DNA]</scope>
    <source>
        <strain evidence="16 17">JBTF-M18</strain>
    </source>
</reference>
<comment type="similarity">
    <text evidence="2">Belongs to the TonB-dependent receptor family. Hemoglobin/haptoglobin binding protein subfamily.</text>
</comment>
<sequence>MSISLNSITSSILTSLLVLTSSSGLAAQSIERITINGNRNVTQSPVVTAANVNTLHPEDSDSTPTNLAHLLHSVPGISFVGQGGLFQTVGLRGMSRWRVPTFIGDIPLYTERRAGTAASFIPPQFLESVNVIKGPSSTYYGSGALGGLVQLNPKHAHGLAASLTLTDAKYDQQTMEAGNEQWSVALSRQHAGNSKDLQGNTLYDHFDQQSALINHHWAFDNGLESDTFYLYSDGDDIGKSSKDYPNKKIVSYPDERHHLLQWRLMQPHDWSLSLFAHDQRLETETIRPAKRVNTVSNESLDLGGHWIKEWQGGAFNGRWGADYIARRGVKASEFECSLKNDGIKLQQNIDAKQDEYALFADIGTQLEDWQLVAGMRAARYLQTGDGAQDHSDTAFTGFVGAVYNRGAQQEWKLNIGNAYRFPSLTEHYYSGSTGRGTIVANSDLVPETSTTAELTLTDVYGDFAWQLAGYYSRVNDYIERISIAEETLSYRNVNSGSIKGVEYRIDWRPNEQFSLGSTGQWIEAVSDDGDRLADAGRNELGINMEYSWSDFSFSTGYRYLAPVKEPASGELTRDAANLVEAAMHYQITPNLSAKIWSENLTNESYYYSSDELATLARGRQFGITLSYQFQ</sequence>
<evidence type="ECO:0000256" key="11">
    <source>
        <dbReference type="PROSITE-ProRule" id="PRU01360"/>
    </source>
</evidence>
<gene>
    <name evidence="16" type="ORF">GNT65_03175</name>
</gene>
<feature type="domain" description="TonB-dependent receptor-like beta-barrel" evidence="14">
    <location>
        <begin position="181"/>
        <end position="600"/>
    </location>
</feature>
<dbReference type="GO" id="GO:0044718">
    <property type="term" value="P:siderophore transmembrane transport"/>
    <property type="evidence" value="ECO:0007669"/>
    <property type="project" value="TreeGrafter"/>
</dbReference>
<keyword evidence="9 16" id="KW-0675">Receptor</keyword>
<evidence type="ECO:0000256" key="13">
    <source>
        <dbReference type="SAM" id="SignalP"/>
    </source>
</evidence>
<comment type="subcellular location">
    <subcellularLocation>
        <location evidence="1 11">Cell outer membrane</location>
        <topology evidence="1 11">Multi-pass membrane protein</topology>
    </subcellularLocation>
</comment>
<dbReference type="PROSITE" id="PS52016">
    <property type="entry name" value="TONB_DEPENDENT_REC_3"/>
    <property type="match status" value="1"/>
</dbReference>
<evidence type="ECO:0000259" key="14">
    <source>
        <dbReference type="Pfam" id="PF00593"/>
    </source>
</evidence>
<evidence type="ECO:0000256" key="6">
    <source>
        <dbReference type="ARBA" id="ARBA00022729"/>
    </source>
</evidence>
<dbReference type="InterPro" id="IPR037066">
    <property type="entry name" value="Plug_dom_sf"/>
</dbReference>
<keyword evidence="5 11" id="KW-0812">Transmembrane</keyword>
<proteinExistence type="inferred from homology"/>
<dbReference type="GO" id="GO:0015344">
    <property type="term" value="F:siderophore uptake transmembrane transporter activity"/>
    <property type="evidence" value="ECO:0007669"/>
    <property type="project" value="TreeGrafter"/>
</dbReference>
<evidence type="ECO:0000256" key="4">
    <source>
        <dbReference type="ARBA" id="ARBA00022452"/>
    </source>
</evidence>
<keyword evidence="17" id="KW-1185">Reference proteome</keyword>
<keyword evidence="6 13" id="KW-0732">Signal</keyword>
<keyword evidence="3 11" id="KW-0813">Transport</keyword>
<dbReference type="EMBL" id="WRPA01000002">
    <property type="protein sequence ID" value="MXR67679.1"/>
    <property type="molecule type" value="Genomic_DNA"/>
</dbReference>
<dbReference type="InterPro" id="IPR036942">
    <property type="entry name" value="Beta-barrel_TonB_sf"/>
</dbReference>
<evidence type="ECO:0000256" key="8">
    <source>
        <dbReference type="ARBA" id="ARBA00023136"/>
    </source>
</evidence>
<feature type="signal peptide" evidence="13">
    <location>
        <begin position="1"/>
        <end position="26"/>
    </location>
</feature>
<keyword evidence="8 11" id="KW-0472">Membrane</keyword>
<dbReference type="Gene3D" id="2.40.170.20">
    <property type="entry name" value="TonB-dependent receptor, beta-barrel domain"/>
    <property type="match status" value="1"/>
</dbReference>